<dbReference type="InterPro" id="IPR008551">
    <property type="entry name" value="TANGO2"/>
</dbReference>
<organism evidence="1 2">
    <name type="scientific">Paenibacillus hunanensis</name>
    <dbReference type="NCBI Taxonomy" id="539262"/>
    <lineage>
        <taxon>Bacteria</taxon>
        <taxon>Bacillati</taxon>
        <taxon>Bacillota</taxon>
        <taxon>Bacilli</taxon>
        <taxon>Bacillales</taxon>
        <taxon>Paenibacillaceae</taxon>
        <taxon>Paenibacillus</taxon>
    </lineage>
</organism>
<keyword evidence="2" id="KW-1185">Reference proteome</keyword>
<sequence length="259" mass="29635">MCLILFAYGIHPEYPLLVAANRDEFYDRPSASVHRWSDAPHVIAGRDLLKLGTWLGISDRGRFAGLTNYRDPLEQSEGKRSRGELVANFLTGDDTPQAYMEHIHKYAEDYPGYNLLAGDRHELYYYSNISQQPQRLERGIYGISNHLLNTSWPKVERGKAGLQKLLESPLAEEIEPLGDALFHLLQLADRPADELLPATGVPLEWERVLSSIFIRSEDSRYGTRSSTVVMMNDQEIRLRERTYVPELVEEQHMIIPLQA</sequence>
<evidence type="ECO:0000313" key="1">
    <source>
        <dbReference type="EMBL" id="MDR6242218.1"/>
    </source>
</evidence>
<gene>
    <name evidence="1" type="ORF">JOC58_000102</name>
</gene>
<dbReference type="EMBL" id="JAVDQH010000001">
    <property type="protein sequence ID" value="MDR6242218.1"/>
    <property type="molecule type" value="Genomic_DNA"/>
</dbReference>
<accession>A0ABU1ISM1</accession>
<dbReference type="RefSeq" id="WP_188774700.1">
    <property type="nucleotide sequence ID" value="NZ_BMMB01000003.1"/>
</dbReference>
<protein>
    <submittedName>
        <fullName evidence="1">Uncharacterized protein with NRDE domain</fullName>
    </submittedName>
</protein>
<reference evidence="1 2" key="1">
    <citation type="submission" date="2023-07" db="EMBL/GenBank/DDBJ databases">
        <title>Genomic Encyclopedia of Type Strains, Phase IV (KMG-IV): sequencing the most valuable type-strain genomes for metagenomic binning, comparative biology and taxonomic classification.</title>
        <authorList>
            <person name="Goeker M."/>
        </authorList>
    </citation>
    <scope>NUCLEOTIDE SEQUENCE [LARGE SCALE GENOMIC DNA]</scope>
    <source>
        <strain evidence="1 2">DSM 22170</strain>
    </source>
</reference>
<dbReference type="Pfam" id="PF05742">
    <property type="entry name" value="TANGO2"/>
    <property type="match status" value="1"/>
</dbReference>
<dbReference type="Proteomes" id="UP001185028">
    <property type="component" value="Unassembled WGS sequence"/>
</dbReference>
<dbReference type="PANTHER" id="PTHR17985:SF8">
    <property type="entry name" value="TRANSPORT AND GOLGI ORGANIZATION PROTEIN 2 HOMOLOG"/>
    <property type="match status" value="1"/>
</dbReference>
<dbReference type="PANTHER" id="PTHR17985">
    <property type="entry name" value="SER/THR-RICH PROTEIN T10 IN DGCR REGION"/>
    <property type="match status" value="1"/>
</dbReference>
<comment type="caution">
    <text evidence="1">The sequence shown here is derived from an EMBL/GenBank/DDBJ whole genome shotgun (WGS) entry which is preliminary data.</text>
</comment>
<name>A0ABU1ISM1_9BACL</name>
<proteinExistence type="predicted"/>
<evidence type="ECO:0000313" key="2">
    <source>
        <dbReference type="Proteomes" id="UP001185028"/>
    </source>
</evidence>